<dbReference type="Pfam" id="PF07494">
    <property type="entry name" value="Reg_prop"/>
    <property type="match status" value="3"/>
</dbReference>
<evidence type="ECO:0000313" key="2">
    <source>
        <dbReference type="EMBL" id="MFD2902606.1"/>
    </source>
</evidence>
<keyword evidence="3" id="KW-1185">Reference proteome</keyword>
<protein>
    <submittedName>
        <fullName evidence="2">Two-component regulator propeller domain-containing protein</fullName>
    </submittedName>
</protein>
<evidence type="ECO:0000256" key="1">
    <source>
        <dbReference type="SAM" id="SignalP"/>
    </source>
</evidence>
<reference evidence="3" key="1">
    <citation type="journal article" date="2019" name="Int. J. Syst. Evol. Microbiol.">
        <title>The Global Catalogue of Microorganisms (GCM) 10K type strain sequencing project: providing services to taxonomists for standard genome sequencing and annotation.</title>
        <authorList>
            <consortium name="The Broad Institute Genomics Platform"/>
            <consortium name="The Broad Institute Genome Sequencing Center for Infectious Disease"/>
            <person name="Wu L."/>
            <person name="Ma J."/>
        </authorList>
    </citation>
    <scope>NUCLEOTIDE SEQUENCE [LARGE SCALE GENOMIC DNA]</scope>
    <source>
        <strain evidence="3">KCTC 22209</strain>
    </source>
</reference>
<dbReference type="EMBL" id="JBHUPE010000001">
    <property type="protein sequence ID" value="MFD2902606.1"/>
    <property type="molecule type" value="Genomic_DNA"/>
</dbReference>
<evidence type="ECO:0000313" key="3">
    <source>
        <dbReference type="Proteomes" id="UP001597509"/>
    </source>
</evidence>
<feature type="signal peptide" evidence="1">
    <location>
        <begin position="1"/>
        <end position="20"/>
    </location>
</feature>
<dbReference type="SUPFAM" id="SSF63829">
    <property type="entry name" value="Calcium-dependent phosphotriesterase"/>
    <property type="match status" value="1"/>
</dbReference>
<dbReference type="Proteomes" id="UP001597509">
    <property type="component" value="Unassembled WGS sequence"/>
</dbReference>
<dbReference type="InterPro" id="IPR015943">
    <property type="entry name" value="WD40/YVTN_repeat-like_dom_sf"/>
</dbReference>
<organism evidence="2 3">
    <name type="scientific">Sphingobacterium anhuiense</name>
    <dbReference type="NCBI Taxonomy" id="493780"/>
    <lineage>
        <taxon>Bacteria</taxon>
        <taxon>Pseudomonadati</taxon>
        <taxon>Bacteroidota</taxon>
        <taxon>Sphingobacteriia</taxon>
        <taxon>Sphingobacteriales</taxon>
        <taxon>Sphingobacteriaceae</taxon>
        <taxon>Sphingobacterium</taxon>
    </lineage>
</organism>
<name>A0ABW5YQK0_9SPHI</name>
<keyword evidence="1" id="KW-0732">Signal</keyword>
<dbReference type="InterPro" id="IPR011110">
    <property type="entry name" value="Reg_prop"/>
</dbReference>
<dbReference type="PROSITE" id="PS51257">
    <property type="entry name" value="PROKAR_LIPOPROTEIN"/>
    <property type="match status" value="1"/>
</dbReference>
<gene>
    <name evidence="2" type="ORF">ACFS6I_01620</name>
</gene>
<comment type="caution">
    <text evidence="2">The sequence shown here is derived from an EMBL/GenBank/DDBJ whole genome shotgun (WGS) entry which is preliminary data.</text>
</comment>
<dbReference type="RefSeq" id="WP_380917709.1">
    <property type="nucleotide sequence ID" value="NZ_JBHUPE010000001.1"/>
</dbReference>
<proteinExistence type="predicted"/>
<sequence>MKVTLNRPYVFVLCYLFVIAVTISCQNQSQTNQIKKKKQPIENEVDSTRLKYNSGIRSILEDSKGNIWFGSHSEGVGMLRDGRLHYFTTENGLSHNQVRNMYEDANGILWFECGKGLSTYDGQHMTIYTAKNYNSKSEWKIKDQDLYFKGNEMEAYNKLEGDPGVYQYDGQKLSYRKFPIKTKPGHENHYSISTAFVKSKNGTLWFGSYGAVIGYNGSDFKIFNDESLGLNDQTGHLHARSIMEDGKGNLWIANNGIGVLKYDGKKVINFSKEQKLKKKDTKGNSLEKVFSIGEDSLGHVWFGTVGSGIWRYDGKSIKNFTKEDGVESQHIWTIYKSKDGELWFGGANPSGVYRFNGVSFERKY</sequence>
<feature type="chain" id="PRO_5047463303" evidence="1">
    <location>
        <begin position="21"/>
        <end position="364"/>
    </location>
</feature>
<accession>A0ABW5YQK0</accession>
<dbReference type="Gene3D" id="2.130.10.10">
    <property type="entry name" value="YVTN repeat-like/Quinoprotein amine dehydrogenase"/>
    <property type="match status" value="2"/>
</dbReference>